<dbReference type="InterPro" id="IPR036574">
    <property type="entry name" value="Scorpion_toxin-like_sf"/>
</dbReference>
<dbReference type="Proteomes" id="UP000826271">
    <property type="component" value="Unassembled WGS sequence"/>
</dbReference>
<comment type="caution">
    <text evidence="3">The sequence shown here is derived from an EMBL/GenBank/DDBJ whole genome shotgun (WGS) entry which is preliminary data.</text>
</comment>
<evidence type="ECO:0000256" key="1">
    <source>
        <dbReference type="SAM" id="MobiDB-lite"/>
    </source>
</evidence>
<dbReference type="InterPro" id="IPR003614">
    <property type="entry name" value="Knottins"/>
</dbReference>
<feature type="region of interest" description="Disordered" evidence="1">
    <location>
        <begin position="108"/>
        <end position="130"/>
    </location>
</feature>
<evidence type="ECO:0000313" key="3">
    <source>
        <dbReference type="EMBL" id="KAG8367615.1"/>
    </source>
</evidence>
<dbReference type="AlphaFoldDB" id="A0AAV6WKW1"/>
<proteinExistence type="predicted"/>
<protein>
    <recommendedName>
        <fullName evidence="2">Knottins-like domain-containing protein</fullName>
    </recommendedName>
</protein>
<gene>
    <name evidence="3" type="ORF">BUALT_Bualt16G0090700</name>
</gene>
<sequence length="130" mass="14474">MFSVLLSPLTLLHAHHLPLFLLLGFASGGGAAICRRRLWPRFQTRVGGDEVYSEATRMCKSRSREHKGRRCYNRNCNIICKHEGFVYGRCSRYKKCYCFKPCGDGGGQEGPDPGQDPPPTPSLPKSSTLA</sequence>
<evidence type="ECO:0000313" key="4">
    <source>
        <dbReference type="Proteomes" id="UP000826271"/>
    </source>
</evidence>
<dbReference type="EMBL" id="WHWC01000016">
    <property type="protein sequence ID" value="KAG8367615.1"/>
    <property type="molecule type" value="Genomic_DNA"/>
</dbReference>
<name>A0AAV6WKW1_9LAMI</name>
<dbReference type="Pfam" id="PF00304">
    <property type="entry name" value="Gamma-thionin"/>
    <property type="match status" value="1"/>
</dbReference>
<accession>A0AAV6WKW1</accession>
<organism evidence="3 4">
    <name type="scientific">Buddleja alternifolia</name>
    <dbReference type="NCBI Taxonomy" id="168488"/>
    <lineage>
        <taxon>Eukaryota</taxon>
        <taxon>Viridiplantae</taxon>
        <taxon>Streptophyta</taxon>
        <taxon>Embryophyta</taxon>
        <taxon>Tracheophyta</taxon>
        <taxon>Spermatophyta</taxon>
        <taxon>Magnoliopsida</taxon>
        <taxon>eudicotyledons</taxon>
        <taxon>Gunneridae</taxon>
        <taxon>Pentapetalae</taxon>
        <taxon>asterids</taxon>
        <taxon>lamiids</taxon>
        <taxon>Lamiales</taxon>
        <taxon>Scrophulariaceae</taxon>
        <taxon>Buddlejeae</taxon>
        <taxon>Buddleja</taxon>
    </lineage>
</organism>
<evidence type="ECO:0000259" key="2">
    <source>
        <dbReference type="Pfam" id="PF00304"/>
    </source>
</evidence>
<dbReference type="Gene3D" id="3.30.30.10">
    <property type="entry name" value="Knottin, scorpion toxin-like"/>
    <property type="match status" value="1"/>
</dbReference>
<keyword evidence="4" id="KW-1185">Reference proteome</keyword>
<reference evidence="3" key="1">
    <citation type="submission" date="2019-10" db="EMBL/GenBank/DDBJ databases">
        <authorList>
            <person name="Zhang R."/>
            <person name="Pan Y."/>
            <person name="Wang J."/>
            <person name="Ma R."/>
            <person name="Yu S."/>
        </authorList>
    </citation>
    <scope>NUCLEOTIDE SEQUENCE</scope>
    <source>
        <strain evidence="3">LA-IB0</strain>
        <tissue evidence="3">Leaf</tissue>
    </source>
</reference>
<feature type="domain" description="Knottins-like" evidence="2">
    <location>
        <begin position="57"/>
        <end position="102"/>
    </location>
</feature>
<dbReference type="SUPFAM" id="SSF57095">
    <property type="entry name" value="Scorpion toxin-like"/>
    <property type="match status" value="1"/>
</dbReference>